<evidence type="ECO:0000313" key="10">
    <source>
        <dbReference type="Proteomes" id="UP001597188"/>
    </source>
</evidence>
<dbReference type="SUPFAM" id="SSF52047">
    <property type="entry name" value="RNI-like"/>
    <property type="match status" value="1"/>
</dbReference>
<dbReference type="RefSeq" id="WP_137635418.1">
    <property type="nucleotide sequence ID" value="NZ_BJDL01000021.1"/>
</dbReference>
<feature type="domain" description="Gram-positive cocci surface proteins LPxTG" evidence="8">
    <location>
        <begin position="1311"/>
        <end position="1344"/>
    </location>
</feature>
<feature type="compositionally biased region" description="Polar residues" evidence="5">
    <location>
        <begin position="146"/>
        <end position="156"/>
    </location>
</feature>
<dbReference type="InterPro" id="IPR005046">
    <property type="entry name" value="DUF285"/>
</dbReference>
<dbReference type="InterPro" id="IPR022038">
    <property type="entry name" value="Ig-like_bact"/>
</dbReference>
<evidence type="ECO:0000256" key="3">
    <source>
        <dbReference type="ARBA" id="ARBA00022729"/>
    </source>
</evidence>
<evidence type="ECO:0000259" key="8">
    <source>
        <dbReference type="PROSITE" id="PS50847"/>
    </source>
</evidence>
<comment type="caution">
    <text evidence="9">The sequence shown here is derived from an EMBL/GenBank/DDBJ whole genome shotgun (WGS) entry which is preliminary data.</text>
</comment>
<evidence type="ECO:0000256" key="2">
    <source>
        <dbReference type="ARBA" id="ARBA00022525"/>
    </source>
</evidence>
<evidence type="ECO:0000256" key="6">
    <source>
        <dbReference type="SAM" id="Phobius"/>
    </source>
</evidence>
<feature type="compositionally biased region" description="Low complexity" evidence="5">
    <location>
        <begin position="43"/>
        <end position="59"/>
    </location>
</feature>
<reference evidence="10" key="1">
    <citation type="journal article" date="2019" name="Int. J. Syst. Evol. Microbiol.">
        <title>The Global Catalogue of Microorganisms (GCM) 10K type strain sequencing project: providing services to taxonomists for standard genome sequencing and annotation.</title>
        <authorList>
            <consortium name="The Broad Institute Genomics Platform"/>
            <consortium name="The Broad Institute Genome Sequencing Center for Infectious Disease"/>
            <person name="Wu L."/>
            <person name="Ma J."/>
        </authorList>
    </citation>
    <scope>NUCLEOTIDE SEQUENCE [LARGE SCALE GENOMIC DNA]</scope>
    <source>
        <strain evidence="10">CCM 8931</strain>
    </source>
</reference>
<name>A0ABW4C283_9LACO</name>
<proteinExistence type="predicted"/>
<evidence type="ECO:0000256" key="1">
    <source>
        <dbReference type="ARBA" id="ARBA00022512"/>
    </source>
</evidence>
<evidence type="ECO:0000256" key="7">
    <source>
        <dbReference type="SAM" id="SignalP"/>
    </source>
</evidence>
<gene>
    <name evidence="9" type="ORF">ACFQ5L_08190</name>
</gene>
<keyword evidence="4" id="KW-0572">Peptidoglycan-anchor</keyword>
<sequence length="1344" mass="146926">MRFENTKIHYKMYKKGRFWLFAGILLVSCGVTSREVHADNTPTQTTDSASQITSSSSQLTDKKVELNSTNSSKNNTTSGDSGSDEGSQDVKDAAADKDDSQSSGSAEKKDNNSVNTATSKSDETAASNKSESTNDTNKANVDEESSNNISDLNKSSEAPKEESTEKDTPTTESLSTDSKQAPTVTPEKTTVVPDQAAVTSQSYQVNQVTNFQKKQLRSNFSRSIQPQSLKLSADAVGTGVPSSATASGKCGDTTEWYVENNELHFVGTGDFNYIDFHSKNMGDNWPWWEQKSVTKVVFDNKVIAPTDCTKMFENLFYVTAYENIANLDFSNVENTEQMFGSNASLNNLDLSDWNMSNVISAHEMFRDCQKLTTVTMPKKATTSLCNAGSMFWDCPSLVRVNFNGMDISQIDKTRMFEGDSSLSSFDTNILKVGVACRSMFSDCTSLTHLNIELGEDQETGYLEYQSTSMFKGCSNLESINFTNKTPGNVGDMQWMFAGCSKLSSIDLSKINPDSVEGLTGTFENCQSLTDIDLTPLKDVEVVTIASMFMGCEHLTNIDLSGLKLNENNYSLANLVSGCTDLTSLTLGDMDTSNITDMHDAFSYCPNLTKIDVSHFDTSKVTDMSGMFTGDAQLKSIDLSKFETPELQNMSRMFANCHTLQSLDLSNFKTPNLNQMDGAFANCENLASINVSNLDTSKVTNFNWVFNNDSALKALDISNFDMRDTETGPSIYVKDVLGNTFAPAESNPDNYMKPWIANWDLVDSTSVSRLTDFLNNTTGLTKLVLGPNTVLVDNLGSANLPDTTQSNTFGGQWLSQPALTSRAEPILMTSAALMKNYTLDKTPAENQAYIKMAEPAIQVKADKVALTAGNGQTWTPQANYVGGTNEFNEPIEFNDLKLLGTSNADLNKPGVYQIVYQYTTKYGNDPVKQTTVVTITQPVAIYLKNSQLEKYVGPNNMEWQPISNVKDATDEWGHQIDLDTLTYEAVDQSSGATTSQLDMSKPGTYKVYYLYQGQPFSDSLDLNLLAPQSGITAENVTLIADAKTRWTSALHHAIGLDEASHQVKNLNVTLVDAKTKQTADKPVLTAAGQYLVTFSFTDGTGKTHEKMVTLTVLANQAKVDLKNSQLTVGEQWQAKDNLVNATDYAGKLLTINDLKVDGTVNWQQPGQYLVSYTYDKNPELTPITKTALITVVAAIAPVNPTDPGNGDVQPEPSPAPEPSQPVVVPEQPAENHQPVPSPVSTINVDTSKPVKKTTEVKAKMEPIMTKTTIDVKEGTESSSNAMVTSRREQNQLSPANAKISLAPNHQTATTTLPKTSDTHTTAWLTILGIDLLGLLSLIGFRRRIK</sequence>
<feature type="compositionally biased region" description="Low complexity" evidence="5">
    <location>
        <begin position="182"/>
        <end position="191"/>
    </location>
</feature>
<feature type="compositionally biased region" description="Basic and acidic residues" evidence="5">
    <location>
        <begin position="157"/>
        <end position="169"/>
    </location>
</feature>
<dbReference type="InterPro" id="IPR032675">
    <property type="entry name" value="LRR_dom_sf"/>
</dbReference>
<dbReference type="Pfam" id="PF07523">
    <property type="entry name" value="Big_3"/>
    <property type="match status" value="1"/>
</dbReference>
<dbReference type="Pfam" id="PF19258">
    <property type="entry name" value="KxYKxGKxW_sig"/>
    <property type="match status" value="1"/>
</dbReference>
<keyword evidence="10" id="KW-1185">Reference proteome</keyword>
<dbReference type="Proteomes" id="UP001597188">
    <property type="component" value="Unassembled WGS sequence"/>
</dbReference>
<feature type="region of interest" description="Disordered" evidence="5">
    <location>
        <begin position="38"/>
        <end position="191"/>
    </location>
</feature>
<feature type="compositionally biased region" description="Low complexity" evidence="5">
    <location>
        <begin position="1219"/>
        <end position="1229"/>
    </location>
</feature>
<feature type="compositionally biased region" description="Low complexity" evidence="5">
    <location>
        <begin position="67"/>
        <end position="81"/>
    </location>
</feature>
<dbReference type="Gene3D" id="3.80.10.10">
    <property type="entry name" value="Ribonuclease Inhibitor"/>
    <property type="match status" value="3"/>
</dbReference>
<feature type="region of interest" description="Disordered" evidence="5">
    <location>
        <begin position="1271"/>
        <end position="1291"/>
    </location>
</feature>
<dbReference type="InterPro" id="IPR011889">
    <property type="entry name" value="Liste_lipo_26"/>
</dbReference>
<protein>
    <submittedName>
        <fullName evidence="9">BspA family leucine-rich repeat surface protein</fullName>
    </submittedName>
</protein>
<dbReference type="NCBIfam" id="TIGR02167">
    <property type="entry name" value="Liste_lipo_26"/>
    <property type="match status" value="6"/>
</dbReference>
<evidence type="ECO:0000313" key="9">
    <source>
        <dbReference type="EMBL" id="MFD1420933.1"/>
    </source>
</evidence>
<evidence type="ECO:0000256" key="4">
    <source>
        <dbReference type="ARBA" id="ARBA00023088"/>
    </source>
</evidence>
<dbReference type="PROSITE" id="PS51257">
    <property type="entry name" value="PROKAR_LIPOPROTEIN"/>
    <property type="match status" value="1"/>
</dbReference>
<keyword evidence="2" id="KW-0964">Secreted</keyword>
<keyword evidence="1" id="KW-0134">Cell wall</keyword>
<dbReference type="InterPro" id="IPR013783">
    <property type="entry name" value="Ig-like_fold"/>
</dbReference>
<keyword evidence="6" id="KW-0812">Transmembrane</keyword>
<feature type="signal peptide" evidence="7">
    <location>
        <begin position="1"/>
        <end position="38"/>
    </location>
</feature>
<evidence type="ECO:0000256" key="5">
    <source>
        <dbReference type="SAM" id="MobiDB-lite"/>
    </source>
</evidence>
<feature type="chain" id="PRO_5045497601" evidence="7">
    <location>
        <begin position="39"/>
        <end position="1344"/>
    </location>
</feature>
<keyword evidence="6" id="KW-0472">Membrane</keyword>
<feature type="compositionally biased region" description="Polar residues" evidence="5">
    <location>
        <begin position="112"/>
        <end position="139"/>
    </location>
</feature>
<feature type="region of interest" description="Disordered" evidence="5">
    <location>
        <begin position="1199"/>
        <end position="1244"/>
    </location>
</feature>
<feature type="transmembrane region" description="Helical" evidence="6">
    <location>
        <begin position="1321"/>
        <end position="1339"/>
    </location>
</feature>
<dbReference type="NCBIfam" id="TIGR03715">
    <property type="entry name" value="KxYKxGKxW"/>
    <property type="match status" value="1"/>
</dbReference>
<dbReference type="Gene3D" id="2.60.40.10">
    <property type="entry name" value="Immunoglobulins"/>
    <property type="match status" value="2"/>
</dbReference>
<dbReference type="PANTHER" id="PTHR13318">
    <property type="entry name" value="PARTNER OF PAIRED, ISOFORM B-RELATED"/>
    <property type="match status" value="1"/>
</dbReference>
<dbReference type="EMBL" id="JBHTOJ010000017">
    <property type="protein sequence ID" value="MFD1420933.1"/>
    <property type="molecule type" value="Genomic_DNA"/>
</dbReference>
<dbReference type="PROSITE" id="PS50847">
    <property type="entry name" value="GRAM_POS_ANCHORING"/>
    <property type="match status" value="1"/>
</dbReference>
<dbReference type="NCBIfam" id="TIGR01167">
    <property type="entry name" value="LPXTG_anchor"/>
    <property type="match status" value="1"/>
</dbReference>
<accession>A0ABW4C283</accession>
<dbReference type="InterPro" id="IPR022263">
    <property type="entry name" value="KxYKxGKxW"/>
</dbReference>
<dbReference type="Pfam" id="PF03382">
    <property type="entry name" value="DUF285"/>
    <property type="match status" value="3"/>
</dbReference>
<organism evidence="9 10">
    <name type="scientific">Lactiplantibacillus songbeiensis</name>
    <dbReference type="NCBI Taxonomy" id="2559920"/>
    <lineage>
        <taxon>Bacteria</taxon>
        <taxon>Bacillati</taxon>
        <taxon>Bacillota</taxon>
        <taxon>Bacilli</taxon>
        <taxon>Lactobacillales</taxon>
        <taxon>Lactobacillaceae</taxon>
        <taxon>Lactiplantibacillus</taxon>
    </lineage>
</organism>
<dbReference type="InterPro" id="IPR019931">
    <property type="entry name" value="LPXTG_anchor"/>
</dbReference>
<feature type="compositionally biased region" description="Polar residues" evidence="5">
    <location>
        <begin position="170"/>
        <end position="181"/>
    </location>
</feature>
<keyword evidence="6" id="KW-1133">Transmembrane helix</keyword>
<keyword evidence="3 7" id="KW-0732">Signal</keyword>
<feature type="compositionally biased region" description="Basic and acidic residues" evidence="5">
    <location>
        <begin position="88"/>
        <end position="111"/>
    </location>
</feature>